<evidence type="ECO:0000313" key="2">
    <source>
        <dbReference type="Proteomes" id="UP001165960"/>
    </source>
</evidence>
<organism evidence="1 2">
    <name type="scientific">Entomophthora muscae</name>
    <dbReference type="NCBI Taxonomy" id="34485"/>
    <lineage>
        <taxon>Eukaryota</taxon>
        <taxon>Fungi</taxon>
        <taxon>Fungi incertae sedis</taxon>
        <taxon>Zoopagomycota</taxon>
        <taxon>Entomophthoromycotina</taxon>
        <taxon>Entomophthoromycetes</taxon>
        <taxon>Entomophthorales</taxon>
        <taxon>Entomophthoraceae</taxon>
        <taxon>Entomophthora</taxon>
    </lineage>
</organism>
<dbReference type="EMBL" id="QTSX02003591">
    <property type="protein sequence ID" value="KAJ9070107.1"/>
    <property type="molecule type" value="Genomic_DNA"/>
</dbReference>
<proteinExistence type="predicted"/>
<dbReference type="Proteomes" id="UP001165960">
    <property type="component" value="Unassembled WGS sequence"/>
</dbReference>
<reference evidence="1" key="1">
    <citation type="submission" date="2022-04" db="EMBL/GenBank/DDBJ databases">
        <title>Genome of the entomopathogenic fungus Entomophthora muscae.</title>
        <authorList>
            <person name="Elya C."/>
            <person name="Lovett B.R."/>
            <person name="Lee E."/>
            <person name="Macias A.M."/>
            <person name="Hajek A.E."/>
            <person name="De Bivort B.L."/>
            <person name="Kasson M.T."/>
            <person name="De Fine Licht H.H."/>
            <person name="Stajich J.E."/>
        </authorList>
    </citation>
    <scope>NUCLEOTIDE SEQUENCE</scope>
    <source>
        <strain evidence="1">Berkeley</strain>
    </source>
</reference>
<accession>A0ACC2T6F2</accession>
<keyword evidence="2" id="KW-1185">Reference proteome</keyword>
<comment type="caution">
    <text evidence="1">The sequence shown here is derived from an EMBL/GenBank/DDBJ whole genome shotgun (WGS) entry which is preliminary data.</text>
</comment>
<gene>
    <name evidence="1" type="ORF">DSO57_1011722</name>
</gene>
<evidence type="ECO:0000313" key="1">
    <source>
        <dbReference type="EMBL" id="KAJ9070107.1"/>
    </source>
</evidence>
<protein>
    <submittedName>
        <fullName evidence="1">Uncharacterized protein</fullName>
    </submittedName>
</protein>
<sequence>MQGVQEVVAAFLALISRTTVPSYKQELNLKTWFSKQKRRQPGKLTGGFKPPTTHQGRQEAVQTALAYLVSLNFPKGKLCPGASSGTGLGELVAPNSIGAPSPNSIIGLGAVNAIVEKICCKL</sequence>
<name>A0ACC2T6F2_9FUNG</name>